<comment type="caution">
    <text evidence="1">The sequence shown here is derived from an EMBL/GenBank/DDBJ whole genome shotgun (WGS) entry which is preliminary data.</text>
</comment>
<dbReference type="RefSeq" id="WP_209811739.1">
    <property type="nucleotide sequence ID" value="NZ_JAGGKT010000013.1"/>
</dbReference>
<organism evidence="1 2">
    <name type="scientific">Ammoniphilus resinae</name>
    <dbReference type="NCBI Taxonomy" id="861532"/>
    <lineage>
        <taxon>Bacteria</taxon>
        <taxon>Bacillati</taxon>
        <taxon>Bacillota</taxon>
        <taxon>Bacilli</taxon>
        <taxon>Bacillales</taxon>
        <taxon>Paenibacillaceae</taxon>
        <taxon>Aneurinibacillus group</taxon>
        <taxon>Ammoniphilus</taxon>
    </lineage>
</organism>
<keyword evidence="2" id="KW-1185">Reference proteome</keyword>
<dbReference type="Proteomes" id="UP001519343">
    <property type="component" value="Unassembled WGS sequence"/>
</dbReference>
<protein>
    <submittedName>
        <fullName evidence="1">Uncharacterized protein</fullName>
    </submittedName>
</protein>
<accession>A0ABS4GTX1</accession>
<evidence type="ECO:0000313" key="1">
    <source>
        <dbReference type="EMBL" id="MBP1933723.1"/>
    </source>
</evidence>
<name>A0ABS4GTX1_9BACL</name>
<evidence type="ECO:0000313" key="2">
    <source>
        <dbReference type="Proteomes" id="UP001519343"/>
    </source>
</evidence>
<proteinExistence type="predicted"/>
<dbReference type="InterPro" id="IPR025916">
    <property type="entry name" value="YdjO"/>
</dbReference>
<reference evidence="1 2" key="1">
    <citation type="submission" date="2021-03" db="EMBL/GenBank/DDBJ databases">
        <title>Genomic Encyclopedia of Type Strains, Phase IV (KMG-IV): sequencing the most valuable type-strain genomes for metagenomic binning, comparative biology and taxonomic classification.</title>
        <authorList>
            <person name="Goeker M."/>
        </authorList>
    </citation>
    <scope>NUCLEOTIDE SEQUENCE [LARGE SCALE GENOMIC DNA]</scope>
    <source>
        <strain evidence="1 2">DSM 24738</strain>
    </source>
</reference>
<sequence>MGKVSNNKLLAMVCSNDQCDTWYRVGTHFFVTCPTCNVPMVQVEKEIPPRTMASNE</sequence>
<dbReference type="Pfam" id="PF14169">
    <property type="entry name" value="YdjO"/>
    <property type="match status" value="1"/>
</dbReference>
<gene>
    <name evidence="1" type="ORF">J2Z37_003736</name>
</gene>
<dbReference type="EMBL" id="JAGGKT010000013">
    <property type="protein sequence ID" value="MBP1933723.1"/>
    <property type="molecule type" value="Genomic_DNA"/>
</dbReference>